<feature type="signal peptide" evidence="1">
    <location>
        <begin position="1"/>
        <end position="17"/>
    </location>
</feature>
<dbReference type="HOGENOM" id="CLU_933696_0_0_1"/>
<keyword evidence="3" id="KW-1185">Reference proteome</keyword>
<evidence type="ECO:0000313" key="2">
    <source>
        <dbReference type="Ensembl" id="ENSCSAVP00000005408.1"/>
    </source>
</evidence>
<evidence type="ECO:0000256" key="1">
    <source>
        <dbReference type="SAM" id="SignalP"/>
    </source>
</evidence>
<reference evidence="2" key="2">
    <citation type="submission" date="2025-08" db="UniProtKB">
        <authorList>
            <consortium name="Ensembl"/>
        </authorList>
    </citation>
    <scope>IDENTIFICATION</scope>
</reference>
<dbReference type="AlphaFoldDB" id="H2YJA9"/>
<organism evidence="2 3">
    <name type="scientific">Ciona savignyi</name>
    <name type="common">Pacific transparent sea squirt</name>
    <dbReference type="NCBI Taxonomy" id="51511"/>
    <lineage>
        <taxon>Eukaryota</taxon>
        <taxon>Metazoa</taxon>
        <taxon>Chordata</taxon>
        <taxon>Tunicata</taxon>
        <taxon>Ascidiacea</taxon>
        <taxon>Phlebobranchia</taxon>
        <taxon>Cionidae</taxon>
        <taxon>Ciona</taxon>
    </lineage>
</organism>
<evidence type="ECO:0000313" key="3">
    <source>
        <dbReference type="Proteomes" id="UP000007875"/>
    </source>
</evidence>
<feature type="chain" id="PRO_5003578676" evidence="1">
    <location>
        <begin position="18"/>
        <end position="298"/>
    </location>
</feature>
<dbReference type="Gene3D" id="1.20.1260.10">
    <property type="match status" value="1"/>
</dbReference>
<reference evidence="2" key="3">
    <citation type="submission" date="2025-09" db="UniProtKB">
        <authorList>
            <consortium name="Ensembl"/>
        </authorList>
    </citation>
    <scope>IDENTIFICATION</scope>
</reference>
<name>H2YJA9_CIOSA</name>
<proteinExistence type="predicted"/>
<sequence length="298" mass="33895">MRTLLVLCGIFITQIYGEHDQLVSYIPTCNDNRKLELKGGNRSTSVEWHSDPDRLTTIDKPTSSVTNVEFNYPTVYSITLEDTVTHNILINERIKVANNNELPLYMMASSLTQELVKKHFNYLTLAHHHYQSQRFFPNVAKYFRGCMDKTAAMMDRIAKYIFAKQVTTSAMDGWNPPDYACVLMKHGFVHAMQMNWTRPNRVQHAFTTAFKWETETVKTLTSIHHAAEALGDAEVAELVGADLIPEITKLLSELHTYGKVVHRVNQGADRGAGKNSYSIRTCEFVIVLFTCKLFGIVI</sequence>
<dbReference type="Ensembl" id="ENSCSAVT00000005480.1">
    <property type="protein sequence ID" value="ENSCSAVP00000005408.1"/>
    <property type="gene ID" value="ENSCSAVG00000003233.1"/>
</dbReference>
<keyword evidence="1" id="KW-0732">Signal</keyword>
<dbReference type="SUPFAM" id="SSF47240">
    <property type="entry name" value="Ferritin-like"/>
    <property type="match status" value="1"/>
</dbReference>
<dbReference type="InterPro" id="IPR012347">
    <property type="entry name" value="Ferritin-like"/>
</dbReference>
<dbReference type="InParanoid" id="H2YJA9"/>
<accession>H2YJA9</accession>
<dbReference type="GO" id="GO:0008199">
    <property type="term" value="F:ferric iron binding"/>
    <property type="evidence" value="ECO:0007669"/>
    <property type="project" value="InterPro"/>
</dbReference>
<reference evidence="3" key="1">
    <citation type="submission" date="2003-08" db="EMBL/GenBank/DDBJ databases">
        <authorList>
            <person name="Birren B."/>
            <person name="Nusbaum C."/>
            <person name="Abebe A."/>
            <person name="Abouelleil A."/>
            <person name="Adekoya E."/>
            <person name="Ait-zahra M."/>
            <person name="Allen N."/>
            <person name="Allen T."/>
            <person name="An P."/>
            <person name="Anderson M."/>
            <person name="Anderson S."/>
            <person name="Arachchi H."/>
            <person name="Armbruster J."/>
            <person name="Bachantsang P."/>
            <person name="Baldwin J."/>
            <person name="Barry A."/>
            <person name="Bayul T."/>
            <person name="Blitshsteyn B."/>
            <person name="Bloom T."/>
            <person name="Blye J."/>
            <person name="Boguslavskiy L."/>
            <person name="Borowsky M."/>
            <person name="Boukhgalter B."/>
            <person name="Brunache A."/>
            <person name="Butler J."/>
            <person name="Calixte N."/>
            <person name="Calvo S."/>
            <person name="Camarata J."/>
            <person name="Campo K."/>
            <person name="Chang J."/>
            <person name="Cheshatsang Y."/>
            <person name="Citroen M."/>
            <person name="Collymore A."/>
            <person name="Considine T."/>
            <person name="Cook A."/>
            <person name="Cooke P."/>
            <person name="Corum B."/>
            <person name="Cuomo C."/>
            <person name="David R."/>
            <person name="Dawoe T."/>
            <person name="Degray S."/>
            <person name="Dodge S."/>
            <person name="Dooley K."/>
            <person name="Dorje P."/>
            <person name="Dorjee K."/>
            <person name="Dorris L."/>
            <person name="Duffey N."/>
            <person name="Dupes A."/>
            <person name="Elkins T."/>
            <person name="Engels R."/>
            <person name="Erickson J."/>
            <person name="Farina A."/>
            <person name="Faro S."/>
            <person name="Ferreira P."/>
            <person name="Fischer H."/>
            <person name="Fitzgerald M."/>
            <person name="Foley K."/>
            <person name="Gage D."/>
            <person name="Galagan J."/>
            <person name="Gearin G."/>
            <person name="Gnerre S."/>
            <person name="Gnirke A."/>
            <person name="Goyette A."/>
            <person name="Graham J."/>
            <person name="Grandbois E."/>
            <person name="Gyaltsen K."/>
            <person name="Hafez N."/>
            <person name="Hagopian D."/>
            <person name="Hagos B."/>
            <person name="Hall J."/>
            <person name="Hatcher B."/>
            <person name="Heller A."/>
            <person name="Higgins H."/>
            <person name="Honan T."/>
            <person name="Horn A."/>
            <person name="Houde N."/>
            <person name="Hughes L."/>
            <person name="Hulme W."/>
            <person name="Husby E."/>
            <person name="Iliev I."/>
            <person name="Jaffe D."/>
            <person name="Jones C."/>
            <person name="Kamal M."/>
            <person name="Kamat A."/>
            <person name="Kamvysselis M."/>
            <person name="Karlsson E."/>
            <person name="Kells C."/>
            <person name="Kieu A."/>
            <person name="Kisner P."/>
            <person name="Kodira C."/>
            <person name="Kulbokas E."/>
            <person name="Labutti K."/>
            <person name="Lama D."/>
            <person name="Landers T."/>
            <person name="Leger J."/>
            <person name="Levine S."/>
            <person name="Lewis D."/>
            <person name="Lewis T."/>
            <person name="Lindblad-toh K."/>
            <person name="Liu X."/>
            <person name="Lokyitsang T."/>
            <person name="Lokyitsang Y."/>
            <person name="Lucien O."/>
            <person name="Lui A."/>
            <person name="Ma L.J."/>
            <person name="Mabbitt R."/>
            <person name="Macdonald J."/>
            <person name="Maclean C."/>
            <person name="Major J."/>
            <person name="Manning J."/>
            <person name="Marabella R."/>
            <person name="Maru K."/>
            <person name="Matthews C."/>
            <person name="Mauceli E."/>
            <person name="Mccarthy M."/>
            <person name="Mcdonough S."/>
            <person name="Mcghee T."/>
            <person name="Meldrim J."/>
            <person name="Meneus L."/>
            <person name="Mesirov J."/>
            <person name="Mihalev A."/>
            <person name="Mihova T."/>
            <person name="Mikkelsen T."/>
            <person name="Mlenga V."/>
            <person name="Moru K."/>
            <person name="Mozes J."/>
            <person name="Mulrain L."/>
            <person name="Munson G."/>
            <person name="Naylor J."/>
            <person name="Newes C."/>
            <person name="Nguyen C."/>
            <person name="Nguyen N."/>
            <person name="Nguyen T."/>
            <person name="Nicol R."/>
            <person name="Nielsen C."/>
            <person name="Nizzari M."/>
            <person name="Norbu C."/>
            <person name="Norbu N."/>
            <person name="O'donnell P."/>
            <person name="Okoawo O."/>
            <person name="O'leary S."/>
            <person name="Omotosho B."/>
            <person name="O'neill K."/>
            <person name="Osman S."/>
            <person name="Parker S."/>
            <person name="Perrin D."/>
            <person name="Phunkhang P."/>
            <person name="Piqani B."/>
            <person name="Purcell S."/>
            <person name="Rachupka T."/>
            <person name="Ramasamy U."/>
            <person name="Rameau R."/>
            <person name="Ray V."/>
            <person name="Raymond C."/>
            <person name="Retta R."/>
            <person name="Richardson S."/>
            <person name="Rise C."/>
            <person name="Rodriguez J."/>
            <person name="Rogers J."/>
            <person name="Rogov P."/>
            <person name="Rutman M."/>
            <person name="Schupbach R."/>
            <person name="Seaman C."/>
            <person name="Settipalli S."/>
            <person name="Sharpe T."/>
            <person name="Sheridan J."/>
            <person name="Sherpa N."/>
            <person name="Shi J."/>
            <person name="Smirnov S."/>
            <person name="Smith C."/>
            <person name="Sougnez C."/>
            <person name="Spencer B."/>
            <person name="Stalker J."/>
            <person name="Stange-thomann N."/>
            <person name="Stavropoulos S."/>
            <person name="Stetson K."/>
            <person name="Stone C."/>
            <person name="Stone S."/>
            <person name="Stubbs M."/>
            <person name="Talamas J."/>
            <person name="Tchuinga P."/>
            <person name="Tenzing P."/>
            <person name="Tesfaye S."/>
            <person name="Theodore J."/>
            <person name="Thoulutsang Y."/>
            <person name="Topham K."/>
            <person name="Towey S."/>
            <person name="Tsamla T."/>
            <person name="Tsomo N."/>
            <person name="Vallee D."/>
            <person name="Vassiliev H."/>
            <person name="Venkataraman V."/>
            <person name="Vinson J."/>
            <person name="Vo A."/>
            <person name="Wade C."/>
            <person name="Wang S."/>
            <person name="Wangchuk T."/>
            <person name="Wangdi T."/>
            <person name="Whittaker C."/>
            <person name="Wilkinson J."/>
            <person name="Wu Y."/>
            <person name="Wyman D."/>
            <person name="Yadav S."/>
            <person name="Yang S."/>
            <person name="Yang X."/>
            <person name="Yeager S."/>
            <person name="Yee E."/>
            <person name="Young G."/>
            <person name="Zainoun J."/>
            <person name="Zembeck L."/>
            <person name="Zimmer A."/>
            <person name="Zody M."/>
            <person name="Lander E."/>
        </authorList>
    </citation>
    <scope>NUCLEOTIDE SEQUENCE [LARGE SCALE GENOMIC DNA]</scope>
</reference>
<dbReference type="Proteomes" id="UP000007875">
    <property type="component" value="Unassembled WGS sequence"/>
</dbReference>
<dbReference type="GeneTree" id="ENSGT00390000016463"/>
<protein>
    <submittedName>
        <fullName evidence="2">Uncharacterized protein</fullName>
    </submittedName>
</protein>
<dbReference type="InterPro" id="IPR009078">
    <property type="entry name" value="Ferritin-like_SF"/>
</dbReference>